<evidence type="ECO:0000313" key="1">
    <source>
        <dbReference type="EMBL" id="KUI13226.1"/>
    </source>
</evidence>
<protein>
    <submittedName>
        <fullName evidence="1">Polyketide cyclase</fullName>
    </submittedName>
</protein>
<dbReference type="AlphaFoldDB" id="A0A101A4E5"/>
<proteinExistence type="predicted"/>
<dbReference type="Gene3D" id="3.30.530.20">
    <property type="match status" value="1"/>
</dbReference>
<keyword evidence="2" id="KW-1185">Reference proteome</keyword>
<reference evidence="1 2" key="1">
    <citation type="submission" date="2016-01" db="EMBL/GenBank/DDBJ databases">
        <authorList>
            <consortium name="TB Trials Study Group"/>
            <person name="Sutton G."/>
            <person name="Brinkac L."/>
            <person name="Sanka R."/>
            <person name="Adams M."/>
            <person name="Lau E.L."/>
            <person name="Macaden R."/>
            <person name="Grewal H.M.S."/>
        </authorList>
    </citation>
    <scope>NUCLEOTIDE SEQUENCE [LARGE SCALE GENOMIC DNA]</scope>
    <source>
        <strain evidence="1 2">IS-1744</strain>
    </source>
</reference>
<dbReference type="InterPro" id="IPR023393">
    <property type="entry name" value="START-like_dom_sf"/>
</dbReference>
<dbReference type="RefSeq" id="WP_064398058.1">
    <property type="nucleotide sequence ID" value="NZ_LQIR01000031.1"/>
</dbReference>
<organism evidence="1 2">
    <name type="scientific">Mycobacterium lehmannii</name>
    <dbReference type="NCBI Taxonomy" id="2048550"/>
    <lineage>
        <taxon>Bacteria</taxon>
        <taxon>Bacillati</taxon>
        <taxon>Actinomycetota</taxon>
        <taxon>Actinomycetes</taxon>
        <taxon>Mycobacteriales</taxon>
        <taxon>Mycobacteriaceae</taxon>
        <taxon>Mycobacterium</taxon>
    </lineage>
</organism>
<evidence type="ECO:0000313" key="2">
    <source>
        <dbReference type="Proteomes" id="UP000053707"/>
    </source>
</evidence>
<dbReference type="InterPro" id="IPR019587">
    <property type="entry name" value="Polyketide_cyclase/dehydratase"/>
</dbReference>
<comment type="caution">
    <text evidence="1">The sequence shown here is derived from an EMBL/GenBank/DDBJ whole genome shotgun (WGS) entry which is preliminary data.</text>
</comment>
<dbReference type="SUPFAM" id="SSF55961">
    <property type="entry name" value="Bet v1-like"/>
    <property type="match status" value="1"/>
</dbReference>
<dbReference type="CDD" id="cd08862">
    <property type="entry name" value="SRPBCC_Smu440-like"/>
    <property type="match status" value="1"/>
</dbReference>
<sequence length="151" mass="16883">MITECGAEIDAPAAVVWDVFSDVERWPEWTASVTRLVALDSRELSVGNRFEIKQPRMPKLVWEVTEVTPGVSWTWVQRSPGGLTVARHHVSPVSADSRACTRIHQRLEQRGPVGALVGSLMRPMTKRYLDLEAEGLKARCEQLHRLDGPSA</sequence>
<dbReference type="EMBL" id="LQIR01000031">
    <property type="protein sequence ID" value="KUI13226.1"/>
    <property type="molecule type" value="Genomic_DNA"/>
</dbReference>
<name>A0A101A4E5_9MYCO</name>
<accession>A0A101A4E5</accession>
<dbReference type="Pfam" id="PF10604">
    <property type="entry name" value="Polyketide_cyc2"/>
    <property type="match status" value="1"/>
</dbReference>
<gene>
    <name evidence="1" type="ORF">AU192_18175</name>
</gene>
<dbReference type="Proteomes" id="UP000053707">
    <property type="component" value="Unassembled WGS sequence"/>
</dbReference>